<organism evidence="1 2">
    <name type="scientific">Formosimonas limnophila</name>
    <dbReference type="NCBI Taxonomy" id="1384487"/>
    <lineage>
        <taxon>Bacteria</taxon>
        <taxon>Pseudomonadati</taxon>
        <taxon>Pseudomonadota</taxon>
        <taxon>Betaproteobacteria</taxon>
        <taxon>Burkholderiales</taxon>
        <taxon>Burkholderiaceae</taxon>
        <taxon>Formosimonas</taxon>
    </lineage>
</organism>
<dbReference type="GO" id="GO:0030894">
    <property type="term" value="C:replisome"/>
    <property type="evidence" value="ECO:0007669"/>
    <property type="project" value="InterPro"/>
</dbReference>
<dbReference type="GO" id="GO:0006260">
    <property type="term" value="P:DNA replication"/>
    <property type="evidence" value="ECO:0007669"/>
    <property type="project" value="InterPro"/>
</dbReference>
<comment type="caution">
    <text evidence="1">The sequence shown here is derived from an EMBL/GenBank/DDBJ whole genome shotgun (WGS) entry which is preliminary data.</text>
</comment>
<dbReference type="Gene3D" id="2.40.50.140">
    <property type="entry name" value="Nucleic acid-binding proteins"/>
    <property type="match status" value="1"/>
</dbReference>
<dbReference type="InterPro" id="IPR012340">
    <property type="entry name" value="NA-bd_OB-fold"/>
</dbReference>
<reference evidence="1" key="1">
    <citation type="journal article" date="2014" name="Int. J. Syst. Evol. Microbiol.">
        <title>Complete genome sequence of Corynebacterium casei LMG S-19264T (=DSM 44701T), isolated from a smear-ripened cheese.</title>
        <authorList>
            <consortium name="US DOE Joint Genome Institute (JGI-PGF)"/>
            <person name="Walter F."/>
            <person name="Albersmeier A."/>
            <person name="Kalinowski J."/>
            <person name="Ruckert C."/>
        </authorList>
    </citation>
    <scope>NUCLEOTIDE SEQUENCE</scope>
    <source>
        <strain evidence="1">KCTC 32501</strain>
    </source>
</reference>
<proteinExistence type="predicted"/>
<protein>
    <recommendedName>
        <fullName evidence="3">Primosomal replication protein N</fullName>
    </recommendedName>
</protein>
<sequence length="79" mass="8774">MVEAVVAFDAPQVENHQPRQAAFELSVIAIGEMAQVLNQANSGQFYRVQGFLNRKSLKSVKLRLHLTHLSPLSVDDSLN</sequence>
<dbReference type="InterPro" id="IPR023646">
    <property type="entry name" value="Prisomal_replication_PriB"/>
</dbReference>
<dbReference type="Proteomes" id="UP000614287">
    <property type="component" value="Unassembled WGS sequence"/>
</dbReference>
<evidence type="ECO:0000313" key="1">
    <source>
        <dbReference type="EMBL" id="GHA64353.1"/>
    </source>
</evidence>
<evidence type="ECO:0000313" key="2">
    <source>
        <dbReference type="Proteomes" id="UP000614287"/>
    </source>
</evidence>
<dbReference type="AlphaFoldDB" id="A0A8J3FYZ3"/>
<dbReference type="EMBL" id="BMZG01000001">
    <property type="protein sequence ID" value="GHA64353.1"/>
    <property type="molecule type" value="Genomic_DNA"/>
</dbReference>
<keyword evidence="2" id="KW-1185">Reference proteome</keyword>
<name>A0A8J3FYZ3_9BURK</name>
<dbReference type="Pfam" id="PF22657">
    <property type="entry name" value="SSB_1"/>
    <property type="match status" value="1"/>
</dbReference>
<accession>A0A8J3FYZ3</accession>
<dbReference type="GO" id="GO:0003697">
    <property type="term" value="F:single-stranded DNA binding"/>
    <property type="evidence" value="ECO:0007669"/>
    <property type="project" value="InterPro"/>
</dbReference>
<reference evidence="1" key="2">
    <citation type="submission" date="2020-09" db="EMBL/GenBank/DDBJ databases">
        <authorList>
            <person name="Sun Q."/>
            <person name="Kim S."/>
        </authorList>
    </citation>
    <scope>NUCLEOTIDE SEQUENCE</scope>
    <source>
        <strain evidence="1">KCTC 32501</strain>
    </source>
</reference>
<evidence type="ECO:0008006" key="3">
    <source>
        <dbReference type="Google" id="ProtNLM"/>
    </source>
</evidence>
<gene>
    <name evidence="1" type="ORF">GCM10009007_00880</name>
</gene>
<dbReference type="SUPFAM" id="SSF50249">
    <property type="entry name" value="Nucleic acid-binding proteins"/>
    <property type="match status" value="1"/>
</dbReference>